<dbReference type="PANTHER" id="PTHR46393:SF7">
    <property type="entry name" value="COMPLEMENT C2"/>
    <property type="match status" value="1"/>
</dbReference>
<comment type="caution">
    <text evidence="10">The sequence shown here is derived from an EMBL/GenBank/DDBJ whole genome shotgun (WGS) entry which is preliminary data.</text>
</comment>
<dbReference type="SUPFAM" id="SSF57535">
    <property type="entry name" value="Complement control module/SCR domain"/>
    <property type="match status" value="10"/>
</dbReference>
<evidence type="ECO:0000256" key="8">
    <source>
        <dbReference type="SAM" id="SignalP"/>
    </source>
</evidence>
<evidence type="ECO:0000256" key="4">
    <source>
        <dbReference type="ARBA" id="ARBA00023157"/>
    </source>
</evidence>
<feature type="disulfide bond" evidence="6">
    <location>
        <begin position="356"/>
        <end position="383"/>
    </location>
</feature>
<feature type="domain" description="Sushi" evidence="9">
    <location>
        <begin position="88"/>
        <end position="146"/>
    </location>
</feature>
<dbReference type="Gene3D" id="2.10.70.10">
    <property type="entry name" value="Complement Module, domain 1"/>
    <property type="match status" value="10"/>
</dbReference>
<dbReference type="CDD" id="cd00033">
    <property type="entry name" value="CCP"/>
    <property type="match status" value="10"/>
</dbReference>
<dbReference type="PROSITE" id="PS50923">
    <property type="entry name" value="SUSHI"/>
    <property type="match status" value="10"/>
</dbReference>
<feature type="disulfide bond" evidence="6">
    <location>
        <begin position="477"/>
        <end position="504"/>
    </location>
</feature>
<evidence type="ECO:0000256" key="2">
    <source>
        <dbReference type="ARBA" id="ARBA00022729"/>
    </source>
</evidence>
<keyword evidence="7" id="KW-0472">Membrane</keyword>
<feature type="domain" description="Sushi" evidence="9">
    <location>
        <begin position="447"/>
        <end position="506"/>
    </location>
</feature>
<keyword evidence="7" id="KW-0812">Transmembrane</keyword>
<feature type="domain" description="Sushi" evidence="9">
    <location>
        <begin position="568"/>
        <end position="627"/>
    </location>
</feature>
<feature type="disulfide bond" evidence="6">
    <location>
        <begin position="296"/>
        <end position="323"/>
    </location>
</feature>
<feature type="domain" description="Sushi" evidence="9">
    <location>
        <begin position="508"/>
        <end position="567"/>
    </location>
</feature>
<reference evidence="10" key="1">
    <citation type="submission" date="2020-10" db="EMBL/GenBank/DDBJ databases">
        <title>Chromosome-scale genome assembly of the Allis shad, Alosa alosa.</title>
        <authorList>
            <person name="Margot Z."/>
            <person name="Christophe K."/>
            <person name="Cabau C."/>
            <person name="Louis A."/>
            <person name="Berthelot C."/>
            <person name="Parey E."/>
            <person name="Roest Crollius H."/>
            <person name="Montfort J."/>
            <person name="Robinson-Rechavi M."/>
            <person name="Bucao C."/>
            <person name="Bouchez O."/>
            <person name="Gislard M."/>
            <person name="Lluch J."/>
            <person name="Milhes M."/>
            <person name="Lampietro C."/>
            <person name="Lopez Roques C."/>
            <person name="Donnadieu C."/>
            <person name="Braasch I."/>
            <person name="Desvignes T."/>
            <person name="Postlethwait J."/>
            <person name="Bobe J."/>
            <person name="Guiguen Y."/>
        </authorList>
    </citation>
    <scope>NUCLEOTIDE SEQUENCE</scope>
    <source>
        <strain evidence="10">M-15738</strain>
        <tissue evidence="10">Blood</tissue>
    </source>
</reference>
<sequence length="681" mass="73790">MQFIKNILGSLWILLLLPSEIKGQCTKPPASDNAVVHEDYILKDTFEEESTIRLRCYPGYQPSSGLSRLTCSSGQWSPSPESFICRKKSCGNPGEVTNGEYQFPDGIEFGAEIIAVCNIGFQIIGKNKRTCQANGEWNGREAVCEAVTCAPPPPVTNGLLKLPSEEYYHFGDVVQYTCSNGYSLFGENNVHCLVHGNWSEKPRCTKVDCPRPDIPNAKRIEGHSGPYTLRNRVIYECVKGYRMMTPNNQMVCLEEGWSHKLTCEEVECPQPGASNAIIIAGAGGPYRYGSFVRYECQIGHRLVGSSQLECGSDGQWSSNPPMCEEVKCPLPRVTNATITEGAGGSYGYGTVVRYKCPAEQKLVGSPQLKCESNGQWSSNPPVCLKVVECPQPGASNAIIIAGAGGPYRYGFFVRYECQIGHRLVGSSQLECGSDGQWSSNPPMCEEVKCPQPRVTNATITEGAGGSYGYGTVVRYKCPAEQKLVGSPQLKCESNGQWSSNPPVCLKVVECPQPGASNAIIIAGAGGPYRYGFSQITKCQIGHRLVGSSQLECGSDGQWSSNPPMCEEVKCPQPRVTNATISEGAGGSYGYGTVVGYKCPAEQKLVGSPQLKCESNGQWSSNPPVCLIESTPPPFSNLIAFVLLPALFFVAGGLIWIFIRYKKKKKNRSSPTPGTTPTPLKT</sequence>
<evidence type="ECO:0000256" key="6">
    <source>
        <dbReference type="PROSITE-ProRule" id="PRU00302"/>
    </source>
</evidence>
<feature type="disulfide bond" evidence="6">
    <location>
        <begin position="417"/>
        <end position="444"/>
    </location>
</feature>
<gene>
    <name evidence="10" type="ORF">AALO_G00049260</name>
</gene>
<feature type="transmembrane region" description="Helical" evidence="7">
    <location>
        <begin position="637"/>
        <end position="658"/>
    </location>
</feature>
<feature type="disulfide bond" evidence="6">
    <location>
        <begin position="209"/>
        <end position="252"/>
    </location>
</feature>
<dbReference type="InterPro" id="IPR000436">
    <property type="entry name" value="Sushi_SCR_CCP_dom"/>
</dbReference>
<feature type="signal peptide" evidence="8">
    <location>
        <begin position="1"/>
        <end position="23"/>
    </location>
</feature>
<keyword evidence="5" id="KW-0325">Glycoprotein</keyword>
<evidence type="ECO:0000313" key="10">
    <source>
        <dbReference type="EMBL" id="KAG5281829.1"/>
    </source>
</evidence>
<feature type="domain" description="Sushi" evidence="9">
    <location>
        <begin position="207"/>
        <end position="265"/>
    </location>
</feature>
<feature type="disulfide bond" evidence="6">
    <location>
        <begin position="538"/>
        <end position="565"/>
    </location>
</feature>
<dbReference type="Proteomes" id="UP000823561">
    <property type="component" value="Chromosome 4"/>
</dbReference>
<keyword evidence="2 8" id="KW-0732">Signal</keyword>
<evidence type="ECO:0000256" key="3">
    <source>
        <dbReference type="ARBA" id="ARBA00022737"/>
    </source>
</evidence>
<dbReference type="SMART" id="SM00032">
    <property type="entry name" value="CCP"/>
    <property type="match status" value="10"/>
</dbReference>
<evidence type="ECO:0000259" key="9">
    <source>
        <dbReference type="PROSITE" id="PS50923"/>
    </source>
</evidence>
<feature type="domain" description="Sushi" evidence="9">
    <location>
        <begin position="387"/>
        <end position="446"/>
    </location>
</feature>
<organism evidence="10 11">
    <name type="scientific">Alosa alosa</name>
    <name type="common">allis shad</name>
    <dbReference type="NCBI Taxonomy" id="278164"/>
    <lineage>
        <taxon>Eukaryota</taxon>
        <taxon>Metazoa</taxon>
        <taxon>Chordata</taxon>
        <taxon>Craniata</taxon>
        <taxon>Vertebrata</taxon>
        <taxon>Euteleostomi</taxon>
        <taxon>Actinopterygii</taxon>
        <taxon>Neopterygii</taxon>
        <taxon>Teleostei</taxon>
        <taxon>Clupei</taxon>
        <taxon>Clupeiformes</taxon>
        <taxon>Clupeoidei</taxon>
        <taxon>Clupeidae</taxon>
        <taxon>Alosa</taxon>
    </lineage>
</organism>
<accession>A0AAV6H5F1</accession>
<keyword evidence="7" id="KW-1133">Transmembrane helix</keyword>
<comment type="caution">
    <text evidence="6">Lacks conserved residue(s) required for the propagation of feature annotation.</text>
</comment>
<dbReference type="PANTHER" id="PTHR46393">
    <property type="entry name" value="SUSHI DOMAIN-CONTAINING PROTEIN"/>
    <property type="match status" value="1"/>
</dbReference>
<feature type="disulfide bond" evidence="6">
    <location>
        <begin position="598"/>
        <end position="625"/>
    </location>
</feature>
<name>A0AAV6H5F1_9TELE</name>
<feature type="chain" id="PRO_5043619166" description="Sushi domain-containing protein" evidence="8">
    <location>
        <begin position="24"/>
        <end position="681"/>
    </location>
</feature>
<dbReference type="InterPro" id="IPR035976">
    <property type="entry name" value="Sushi/SCR/CCP_sf"/>
</dbReference>
<evidence type="ECO:0000313" key="11">
    <source>
        <dbReference type="Proteomes" id="UP000823561"/>
    </source>
</evidence>
<protein>
    <recommendedName>
        <fullName evidence="9">Sushi domain-containing protein</fullName>
    </recommendedName>
</protein>
<feature type="domain" description="Sushi" evidence="9">
    <location>
        <begin position="266"/>
        <end position="325"/>
    </location>
</feature>
<evidence type="ECO:0000256" key="7">
    <source>
        <dbReference type="SAM" id="Phobius"/>
    </source>
</evidence>
<keyword evidence="11" id="KW-1185">Reference proteome</keyword>
<dbReference type="AlphaFoldDB" id="A0AAV6H5F1"/>
<feature type="domain" description="Sushi" evidence="9">
    <location>
        <begin position="326"/>
        <end position="385"/>
    </location>
</feature>
<feature type="domain" description="Sushi" evidence="9">
    <location>
        <begin position="147"/>
        <end position="206"/>
    </location>
</feature>
<feature type="domain" description="Sushi" evidence="9">
    <location>
        <begin position="23"/>
        <end position="87"/>
    </location>
</feature>
<proteinExistence type="predicted"/>
<evidence type="ECO:0000256" key="5">
    <source>
        <dbReference type="ARBA" id="ARBA00023180"/>
    </source>
</evidence>
<dbReference type="Pfam" id="PF00084">
    <property type="entry name" value="Sushi"/>
    <property type="match status" value="10"/>
</dbReference>
<keyword evidence="4 6" id="KW-1015">Disulfide bond</keyword>
<feature type="disulfide bond" evidence="6">
    <location>
        <begin position="117"/>
        <end position="144"/>
    </location>
</feature>
<keyword evidence="3" id="KW-0677">Repeat</keyword>
<evidence type="ECO:0000256" key="1">
    <source>
        <dbReference type="ARBA" id="ARBA00022659"/>
    </source>
</evidence>
<dbReference type="EMBL" id="JADWDJ010000004">
    <property type="protein sequence ID" value="KAG5281829.1"/>
    <property type="molecule type" value="Genomic_DNA"/>
</dbReference>
<keyword evidence="1 6" id="KW-0768">Sushi</keyword>
<feature type="disulfide bond" evidence="6">
    <location>
        <begin position="149"/>
        <end position="192"/>
    </location>
</feature>